<dbReference type="Proteomes" id="UP000321827">
    <property type="component" value="Unassembled WGS sequence"/>
</dbReference>
<sequence>MPRARAFDPPSLTLQGLLLLTLWGLPAALLPAGLGPGLRYLSLSLLRYVLLGALLAREHGRWSAIYLTRRNLRPALSDGLVFALAFVPVAWLYARATLGDVYWLPPGELPATLAAALLLAALPEEVAYRGLFLGSLARMGAPVWAQVAVTSGLFAVQHVRYLLRGDPLTFTLVVAFGVVAAAMTLRRRNLAGAVLAHAAMNTLIFVFIGGRVGSL</sequence>
<feature type="domain" description="CAAX prenyl protease 2/Lysostaphin resistance protein A-like" evidence="2">
    <location>
        <begin position="110"/>
        <end position="202"/>
    </location>
</feature>
<dbReference type="Pfam" id="PF02517">
    <property type="entry name" value="Rce1-like"/>
    <property type="match status" value="1"/>
</dbReference>
<keyword evidence="1" id="KW-0812">Transmembrane</keyword>
<evidence type="ECO:0000313" key="4">
    <source>
        <dbReference type="Proteomes" id="UP000321827"/>
    </source>
</evidence>
<organism evidence="3 4">
    <name type="scientific">Oceanithermus desulfurans NBRC 100063</name>
    <dbReference type="NCBI Taxonomy" id="1227550"/>
    <lineage>
        <taxon>Bacteria</taxon>
        <taxon>Thermotogati</taxon>
        <taxon>Deinococcota</taxon>
        <taxon>Deinococci</taxon>
        <taxon>Thermales</taxon>
        <taxon>Thermaceae</taxon>
        <taxon>Oceanithermus</taxon>
    </lineage>
</organism>
<evidence type="ECO:0000256" key="1">
    <source>
        <dbReference type="SAM" id="Phobius"/>
    </source>
</evidence>
<feature type="transmembrane region" description="Helical" evidence="1">
    <location>
        <begin position="168"/>
        <end position="185"/>
    </location>
</feature>
<feature type="transmembrane region" description="Helical" evidence="1">
    <location>
        <begin position="76"/>
        <end position="96"/>
    </location>
</feature>
<dbReference type="GO" id="GO:0004175">
    <property type="term" value="F:endopeptidase activity"/>
    <property type="evidence" value="ECO:0007669"/>
    <property type="project" value="UniProtKB-ARBA"/>
</dbReference>
<accession>A0A511RMC0</accession>
<name>A0A511RMC0_9DEIN</name>
<dbReference type="RefSeq" id="WP_147148876.1">
    <property type="nucleotide sequence ID" value="NZ_BJXN01000022.1"/>
</dbReference>
<feature type="transmembrane region" description="Helical" evidence="1">
    <location>
        <begin position="102"/>
        <end position="122"/>
    </location>
</feature>
<dbReference type="GO" id="GO:0080120">
    <property type="term" value="P:CAAX-box protein maturation"/>
    <property type="evidence" value="ECO:0007669"/>
    <property type="project" value="UniProtKB-ARBA"/>
</dbReference>
<dbReference type="InterPro" id="IPR003675">
    <property type="entry name" value="Rce1/LyrA-like_dom"/>
</dbReference>
<gene>
    <name evidence="3" type="ORF">ODE01S_22350</name>
</gene>
<keyword evidence="1" id="KW-1133">Transmembrane helix</keyword>
<feature type="transmembrane region" description="Helical" evidence="1">
    <location>
        <begin position="192"/>
        <end position="212"/>
    </location>
</feature>
<evidence type="ECO:0000259" key="2">
    <source>
        <dbReference type="Pfam" id="PF02517"/>
    </source>
</evidence>
<proteinExistence type="predicted"/>
<keyword evidence="1" id="KW-0472">Membrane</keyword>
<dbReference type="AlphaFoldDB" id="A0A511RMC0"/>
<comment type="caution">
    <text evidence="3">The sequence shown here is derived from an EMBL/GenBank/DDBJ whole genome shotgun (WGS) entry which is preliminary data.</text>
</comment>
<dbReference type="OrthoDB" id="1523022at2"/>
<dbReference type="EMBL" id="BJXN01000022">
    <property type="protein sequence ID" value="GEM90801.1"/>
    <property type="molecule type" value="Genomic_DNA"/>
</dbReference>
<protein>
    <recommendedName>
        <fullName evidence="2">CAAX prenyl protease 2/Lysostaphin resistance protein A-like domain-containing protein</fullName>
    </recommendedName>
</protein>
<evidence type="ECO:0000313" key="3">
    <source>
        <dbReference type="EMBL" id="GEM90801.1"/>
    </source>
</evidence>
<reference evidence="3 4" key="1">
    <citation type="submission" date="2019-07" db="EMBL/GenBank/DDBJ databases">
        <title>Whole genome shotgun sequence of Oceanithermus desulfurans NBRC 100063.</title>
        <authorList>
            <person name="Hosoyama A."/>
            <person name="Uohara A."/>
            <person name="Ohji S."/>
            <person name="Ichikawa N."/>
        </authorList>
    </citation>
    <scope>NUCLEOTIDE SEQUENCE [LARGE SCALE GENOMIC DNA]</scope>
    <source>
        <strain evidence="3 4">NBRC 100063</strain>
    </source>
</reference>